<dbReference type="AlphaFoldDB" id="A0AAE1CP47"/>
<dbReference type="Proteomes" id="UP001283361">
    <property type="component" value="Unassembled WGS sequence"/>
</dbReference>
<reference evidence="2" key="1">
    <citation type="journal article" date="2023" name="G3 (Bethesda)">
        <title>A reference genome for the long-term kleptoplast-retaining sea slug Elysia crispata morphotype clarki.</title>
        <authorList>
            <person name="Eastman K.E."/>
            <person name="Pendleton A.L."/>
            <person name="Shaikh M.A."/>
            <person name="Suttiyut T."/>
            <person name="Ogas R."/>
            <person name="Tomko P."/>
            <person name="Gavelis G."/>
            <person name="Widhalm J.R."/>
            <person name="Wisecaver J.H."/>
        </authorList>
    </citation>
    <scope>NUCLEOTIDE SEQUENCE</scope>
    <source>
        <strain evidence="2">ECLA1</strain>
    </source>
</reference>
<evidence type="ECO:0000256" key="1">
    <source>
        <dbReference type="SAM" id="MobiDB-lite"/>
    </source>
</evidence>
<gene>
    <name evidence="2" type="ORF">RRG08_043066</name>
</gene>
<name>A0AAE1CP47_9GAST</name>
<evidence type="ECO:0000313" key="2">
    <source>
        <dbReference type="EMBL" id="KAK3725649.1"/>
    </source>
</evidence>
<dbReference type="EMBL" id="JAWDGP010007329">
    <property type="protein sequence ID" value="KAK3725649.1"/>
    <property type="molecule type" value="Genomic_DNA"/>
</dbReference>
<protein>
    <submittedName>
        <fullName evidence="2">Uncharacterized protein</fullName>
    </submittedName>
</protein>
<proteinExistence type="predicted"/>
<evidence type="ECO:0000313" key="3">
    <source>
        <dbReference type="Proteomes" id="UP001283361"/>
    </source>
</evidence>
<accession>A0AAE1CP47</accession>
<feature type="region of interest" description="Disordered" evidence="1">
    <location>
        <begin position="1"/>
        <end position="23"/>
    </location>
</feature>
<keyword evidence="3" id="KW-1185">Reference proteome</keyword>
<organism evidence="2 3">
    <name type="scientific">Elysia crispata</name>
    <name type="common">lettuce slug</name>
    <dbReference type="NCBI Taxonomy" id="231223"/>
    <lineage>
        <taxon>Eukaryota</taxon>
        <taxon>Metazoa</taxon>
        <taxon>Spiralia</taxon>
        <taxon>Lophotrochozoa</taxon>
        <taxon>Mollusca</taxon>
        <taxon>Gastropoda</taxon>
        <taxon>Heterobranchia</taxon>
        <taxon>Euthyneura</taxon>
        <taxon>Panpulmonata</taxon>
        <taxon>Sacoglossa</taxon>
        <taxon>Placobranchoidea</taxon>
        <taxon>Plakobranchidae</taxon>
        <taxon>Elysia</taxon>
    </lineage>
</organism>
<comment type="caution">
    <text evidence="2">The sequence shown here is derived from an EMBL/GenBank/DDBJ whole genome shotgun (WGS) entry which is preliminary data.</text>
</comment>
<sequence length="187" mass="20381">MPTVPFSGGANPGLDDNHLMSGRPVGAQLDGTVNPAMVIFSVPAHFRNRDLPKRFRVLYDVSVADREHRSPTRSANRPCLSGSPGFHFWGKTVGRPTGVLIDLSSIAQPCVRYNTPTTNEVTRVVTQSLSSSRGYQPGSSKISSDELIIGMLRPGALLNYRDPRGSSDLRRPSCCMRDLRAPDQFAA</sequence>